<proteinExistence type="predicted"/>
<dbReference type="Proteomes" id="UP000622648">
    <property type="component" value="Unassembled WGS sequence"/>
</dbReference>
<organism evidence="2 3">
    <name type="scientific">Pedobacter psychrotolerans</name>
    <dbReference type="NCBI Taxonomy" id="1843235"/>
    <lineage>
        <taxon>Bacteria</taxon>
        <taxon>Pseudomonadati</taxon>
        <taxon>Bacteroidota</taxon>
        <taxon>Sphingobacteriia</taxon>
        <taxon>Sphingobacteriales</taxon>
        <taxon>Sphingobacteriaceae</taxon>
        <taxon>Pedobacter</taxon>
    </lineage>
</organism>
<evidence type="ECO:0000313" key="1">
    <source>
        <dbReference type="EMBL" id="GGE49186.1"/>
    </source>
</evidence>
<dbReference type="RefSeq" id="WP_132535701.1">
    <property type="nucleotide sequence ID" value="NZ_BMJO01000002.1"/>
</dbReference>
<sequence length="90" mass="10577">MSIEWSINYKNNELVLKEGFLIAYQMLLFKEIEGNYGSSDNELNEFKIFLLNDTFTIYAGWWGGIDFNEFSDATINKLILLNRKHDSQGW</sequence>
<dbReference type="EMBL" id="BMJO01000002">
    <property type="protein sequence ID" value="GGE49186.1"/>
    <property type="molecule type" value="Genomic_DNA"/>
</dbReference>
<dbReference type="OrthoDB" id="118637at2"/>
<keyword evidence="4" id="KW-1185">Reference proteome</keyword>
<reference evidence="2 3" key="3">
    <citation type="submission" date="2019-03" db="EMBL/GenBank/DDBJ databases">
        <title>Genomic Encyclopedia of Type Strains, Phase IV (KMG-IV): sequencing the most valuable type-strain genomes for metagenomic binning, comparative biology and taxonomic classification.</title>
        <authorList>
            <person name="Goeker M."/>
        </authorList>
    </citation>
    <scope>NUCLEOTIDE SEQUENCE [LARGE SCALE GENOMIC DNA]</scope>
    <source>
        <strain evidence="2 3">DSM 103236</strain>
    </source>
</reference>
<dbReference type="EMBL" id="SLWO01000009">
    <property type="protein sequence ID" value="TCO19831.1"/>
    <property type="molecule type" value="Genomic_DNA"/>
</dbReference>
<evidence type="ECO:0000313" key="4">
    <source>
        <dbReference type="Proteomes" id="UP000622648"/>
    </source>
</evidence>
<comment type="caution">
    <text evidence="2">The sequence shown here is derived from an EMBL/GenBank/DDBJ whole genome shotgun (WGS) entry which is preliminary data.</text>
</comment>
<accession>A0A4R2H3I2</accession>
<gene>
    <name evidence="2" type="ORF">EV200_10913</name>
    <name evidence="1" type="ORF">GCM10011413_14190</name>
</gene>
<evidence type="ECO:0000313" key="2">
    <source>
        <dbReference type="EMBL" id="TCO19831.1"/>
    </source>
</evidence>
<dbReference type="Proteomes" id="UP000295684">
    <property type="component" value="Unassembled WGS sequence"/>
</dbReference>
<evidence type="ECO:0000313" key="3">
    <source>
        <dbReference type="Proteomes" id="UP000295684"/>
    </source>
</evidence>
<protein>
    <submittedName>
        <fullName evidence="2">Uncharacterized protein</fullName>
    </submittedName>
</protein>
<reference evidence="4" key="2">
    <citation type="journal article" date="2019" name="Int. J. Syst. Evol. Microbiol.">
        <title>The Global Catalogue of Microorganisms (GCM) 10K type strain sequencing project: providing services to taxonomists for standard genome sequencing and annotation.</title>
        <authorList>
            <consortium name="The Broad Institute Genomics Platform"/>
            <consortium name="The Broad Institute Genome Sequencing Center for Infectious Disease"/>
            <person name="Wu L."/>
            <person name="Ma J."/>
        </authorList>
    </citation>
    <scope>NUCLEOTIDE SEQUENCE [LARGE SCALE GENOMIC DNA]</scope>
    <source>
        <strain evidence="4">CGMCC 1.15644</strain>
    </source>
</reference>
<name>A0A4R2H3I2_9SPHI</name>
<dbReference type="AlphaFoldDB" id="A0A4R2H3I2"/>
<reference evidence="1" key="1">
    <citation type="journal article" date="2014" name="Int. J. Syst. Evol. Microbiol.">
        <title>Complete genome of a new Firmicutes species belonging to the dominant human colonic microbiota ('Ruminococcus bicirculans') reveals two chromosomes and a selective capacity to utilize plant glucans.</title>
        <authorList>
            <consortium name="NISC Comparative Sequencing Program"/>
            <person name="Wegmann U."/>
            <person name="Louis P."/>
            <person name="Goesmann A."/>
            <person name="Henrissat B."/>
            <person name="Duncan S.H."/>
            <person name="Flint H.J."/>
        </authorList>
    </citation>
    <scope>NUCLEOTIDE SEQUENCE</scope>
    <source>
        <strain evidence="1">CGMCC 1.15644</strain>
    </source>
</reference>
<reference evidence="1" key="4">
    <citation type="submission" date="2024-05" db="EMBL/GenBank/DDBJ databases">
        <authorList>
            <person name="Sun Q."/>
            <person name="Zhou Y."/>
        </authorList>
    </citation>
    <scope>NUCLEOTIDE SEQUENCE</scope>
    <source>
        <strain evidence="1">CGMCC 1.15644</strain>
    </source>
</reference>